<evidence type="ECO:0000313" key="1">
    <source>
        <dbReference type="EMBL" id="CAK0784817.1"/>
    </source>
</evidence>
<sequence length="205" mass="22659">MPPRRPRDAITPFNRLLILFKGHPGVGKSTVAKALAVRLRCPIIDKDDARDSLSLIANAIDSAGLNNLSYAIMWRYAQSQMAVGGPIIVDCPLARQELYEIGRALARKHGYSTIIVQCTLSDTAVWRTRLHSRMLQAKSAEASHKPQTWDQLQHLLQRYNGCDRWTEDAGLNCVIDIDTGSAAPEELASHIEASLLHHSIEGTAL</sequence>
<dbReference type="Proteomes" id="UP001314263">
    <property type="component" value="Unassembled WGS sequence"/>
</dbReference>
<protein>
    <submittedName>
        <fullName evidence="1">Uncharacterized protein</fullName>
    </submittedName>
</protein>
<dbReference type="EMBL" id="CAUYUE010000011">
    <property type="protein sequence ID" value="CAK0784817.1"/>
    <property type="molecule type" value="Genomic_DNA"/>
</dbReference>
<dbReference type="Pfam" id="PF13671">
    <property type="entry name" value="AAA_33"/>
    <property type="match status" value="1"/>
</dbReference>
<accession>A0AAV1ICG6</accession>
<reference evidence="1 2" key="1">
    <citation type="submission" date="2023-10" db="EMBL/GenBank/DDBJ databases">
        <authorList>
            <person name="Maclean D."/>
            <person name="Macfadyen A."/>
        </authorList>
    </citation>
    <scope>NUCLEOTIDE SEQUENCE [LARGE SCALE GENOMIC DNA]</scope>
</reference>
<dbReference type="PANTHER" id="PTHR37807:SF3">
    <property type="entry name" value="OS07G0160300 PROTEIN"/>
    <property type="match status" value="1"/>
</dbReference>
<dbReference type="InterPro" id="IPR027417">
    <property type="entry name" value="P-loop_NTPase"/>
</dbReference>
<name>A0AAV1ICG6_9CHLO</name>
<organism evidence="1 2">
    <name type="scientific">Coccomyxa viridis</name>
    <dbReference type="NCBI Taxonomy" id="1274662"/>
    <lineage>
        <taxon>Eukaryota</taxon>
        <taxon>Viridiplantae</taxon>
        <taxon>Chlorophyta</taxon>
        <taxon>core chlorophytes</taxon>
        <taxon>Trebouxiophyceae</taxon>
        <taxon>Trebouxiophyceae incertae sedis</taxon>
        <taxon>Coccomyxaceae</taxon>
        <taxon>Coccomyxa</taxon>
    </lineage>
</organism>
<dbReference type="Gene3D" id="3.40.50.300">
    <property type="entry name" value="P-loop containing nucleotide triphosphate hydrolases"/>
    <property type="match status" value="1"/>
</dbReference>
<evidence type="ECO:0000313" key="2">
    <source>
        <dbReference type="Proteomes" id="UP001314263"/>
    </source>
</evidence>
<proteinExistence type="predicted"/>
<dbReference type="PANTHER" id="PTHR37807">
    <property type="entry name" value="OS07G0160300 PROTEIN"/>
    <property type="match status" value="1"/>
</dbReference>
<dbReference type="SUPFAM" id="SSF52540">
    <property type="entry name" value="P-loop containing nucleoside triphosphate hydrolases"/>
    <property type="match status" value="1"/>
</dbReference>
<keyword evidence="2" id="KW-1185">Reference proteome</keyword>
<dbReference type="AlphaFoldDB" id="A0AAV1ICG6"/>
<gene>
    <name evidence="1" type="ORF">CVIRNUC_008021</name>
</gene>
<comment type="caution">
    <text evidence="1">The sequence shown here is derived from an EMBL/GenBank/DDBJ whole genome shotgun (WGS) entry which is preliminary data.</text>
</comment>